<organism evidence="8 9">
    <name type="scientific">Talaromyces proteolyticus</name>
    <dbReference type="NCBI Taxonomy" id="1131652"/>
    <lineage>
        <taxon>Eukaryota</taxon>
        <taxon>Fungi</taxon>
        <taxon>Dikarya</taxon>
        <taxon>Ascomycota</taxon>
        <taxon>Pezizomycotina</taxon>
        <taxon>Eurotiomycetes</taxon>
        <taxon>Eurotiomycetidae</taxon>
        <taxon>Eurotiales</taxon>
        <taxon>Trichocomaceae</taxon>
        <taxon>Talaromyces</taxon>
        <taxon>Talaromyces sect. Bacilispori</taxon>
    </lineage>
</organism>
<keyword evidence="9" id="KW-1185">Reference proteome</keyword>
<reference evidence="8" key="1">
    <citation type="submission" date="2021-12" db="EMBL/GenBank/DDBJ databases">
        <title>Convergent genome expansion in fungi linked to evolution of root-endophyte symbiosis.</title>
        <authorList>
            <consortium name="DOE Joint Genome Institute"/>
            <person name="Ke Y.-H."/>
            <person name="Bonito G."/>
            <person name="Liao H.-L."/>
            <person name="Looney B."/>
            <person name="Rojas-Flechas A."/>
            <person name="Nash J."/>
            <person name="Hameed K."/>
            <person name="Schadt C."/>
            <person name="Martin F."/>
            <person name="Crous P.W."/>
            <person name="Miettinen O."/>
            <person name="Magnuson J.K."/>
            <person name="Labbe J."/>
            <person name="Jacobson D."/>
            <person name="Doktycz M.J."/>
            <person name="Veneault-Fourrey C."/>
            <person name="Kuo A."/>
            <person name="Mondo S."/>
            <person name="Calhoun S."/>
            <person name="Riley R."/>
            <person name="Ohm R."/>
            <person name="LaButti K."/>
            <person name="Andreopoulos B."/>
            <person name="Pangilinan J."/>
            <person name="Nolan M."/>
            <person name="Tritt A."/>
            <person name="Clum A."/>
            <person name="Lipzen A."/>
            <person name="Daum C."/>
            <person name="Barry K."/>
            <person name="Grigoriev I.V."/>
            <person name="Vilgalys R."/>
        </authorList>
    </citation>
    <scope>NUCLEOTIDE SEQUENCE</scope>
    <source>
        <strain evidence="8">PMI_201</strain>
    </source>
</reference>
<evidence type="ECO:0000313" key="9">
    <source>
        <dbReference type="Proteomes" id="UP001201262"/>
    </source>
</evidence>
<evidence type="ECO:0000256" key="3">
    <source>
        <dbReference type="ARBA" id="ARBA00023015"/>
    </source>
</evidence>
<keyword evidence="3" id="KW-0805">Transcription regulation</keyword>
<dbReference type="SMART" id="SM00066">
    <property type="entry name" value="GAL4"/>
    <property type="match status" value="1"/>
</dbReference>
<dbReference type="InterPro" id="IPR036864">
    <property type="entry name" value="Zn2-C6_fun-type_DNA-bd_sf"/>
</dbReference>
<comment type="subcellular location">
    <subcellularLocation>
        <location evidence="1">Nucleus</location>
    </subcellularLocation>
</comment>
<evidence type="ECO:0000313" key="8">
    <source>
        <dbReference type="EMBL" id="KAH8697974.1"/>
    </source>
</evidence>
<dbReference type="AlphaFoldDB" id="A0AAD4KX96"/>
<dbReference type="PROSITE" id="PS50048">
    <property type="entry name" value="ZN2_CY6_FUNGAL_2"/>
    <property type="match status" value="1"/>
</dbReference>
<dbReference type="GeneID" id="70246545"/>
<dbReference type="InterPro" id="IPR007219">
    <property type="entry name" value="XnlR_reg_dom"/>
</dbReference>
<keyword evidence="5" id="KW-0804">Transcription</keyword>
<dbReference type="CDD" id="cd12148">
    <property type="entry name" value="fungal_TF_MHR"/>
    <property type="match status" value="1"/>
</dbReference>
<proteinExistence type="predicted"/>
<dbReference type="SUPFAM" id="SSF57701">
    <property type="entry name" value="Zn2/Cys6 DNA-binding domain"/>
    <property type="match status" value="1"/>
</dbReference>
<evidence type="ECO:0000256" key="5">
    <source>
        <dbReference type="ARBA" id="ARBA00023163"/>
    </source>
</evidence>
<dbReference type="InterPro" id="IPR050815">
    <property type="entry name" value="TF_fung"/>
</dbReference>
<dbReference type="EMBL" id="JAJTJA010000006">
    <property type="protein sequence ID" value="KAH8697974.1"/>
    <property type="molecule type" value="Genomic_DNA"/>
</dbReference>
<name>A0AAD4KX96_9EURO</name>
<dbReference type="InterPro" id="IPR001138">
    <property type="entry name" value="Zn2Cys6_DnaBD"/>
</dbReference>
<dbReference type="CDD" id="cd00067">
    <property type="entry name" value="GAL4"/>
    <property type="match status" value="1"/>
</dbReference>
<protein>
    <submittedName>
        <fullName evidence="8">Fungal-specific transcription factor domain-containing protein</fullName>
    </submittedName>
</protein>
<comment type="caution">
    <text evidence="8">The sequence shown here is derived from an EMBL/GenBank/DDBJ whole genome shotgun (WGS) entry which is preliminary data.</text>
</comment>
<evidence type="ECO:0000256" key="1">
    <source>
        <dbReference type="ARBA" id="ARBA00004123"/>
    </source>
</evidence>
<dbReference type="Pfam" id="PF04082">
    <property type="entry name" value="Fungal_trans"/>
    <property type="match status" value="1"/>
</dbReference>
<dbReference type="GO" id="GO:0000981">
    <property type="term" value="F:DNA-binding transcription factor activity, RNA polymerase II-specific"/>
    <property type="evidence" value="ECO:0007669"/>
    <property type="project" value="InterPro"/>
</dbReference>
<evidence type="ECO:0000256" key="4">
    <source>
        <dbReference type="ARBA" id="ARBA00023125"/>
    </source>
</evidence>
<dbReference type="Proteomes" id="UP001201262">
    <property type="component" value="Unassembled WGS sequence"/>
</dbReference>
<dbReference type="Pfam" id="PF00172">
    <property type="entry name" value="Zn_clus"/>
    <property type="match status" value="1"/>
</dbReference>
<sequence length="561" mass="63009">MPQKSACIQCHTKKRRCGGQIPVCDRCRRLSLDCHYPESRRKTGPKRAHLGPLFTKLAEIEETINIDSTYRPSSSIEQNDESSAGSREIMSVLDQNSLQPTNSLDLELGWMGSFLPVETELPQESLSELCHIFFRDIHPTLPILHPSKYFHKKNLHKSDDGIRCLRYIVWSHAASVCESLSHMRDRFYEQARGYACANEMNDNVGISLIQCQALVLISYYEYKHAIFPRAWLTAGKAMRLALVLKLHRMDSGVHWNSTLDVSDEWVELEERRRTFWSAFCVDSYSGFGGGFLSMTDESDISTYLPSEDEAFENDTIPKNVSHTLATALQLETSRSLSSFGSAVVLSWLAARTANHLRTQDDQKYWENHHVIDAQLLQISLSLPSHLKLPGGIHQPNVVLTNMLLHALTVSLHQAAVSKATEDPVKKHLAWESNMRCLTSASEIANIVKEVTQSNLAAIHVLTPFCIFVALRYLMTQPQRDAPESKQTCQFLTDVLGSCVAKQNNLLAGLFLHARILQLEGQPVNQSVRRYLPAPKHNKNSSGCLILTGGVCHSFQKSRGSG</sequence>
<dbReference type="GO" id="GO:0003677">
    <property type="term" value="F:DNA binding"/>
    <property type="evidence" value="ECO:0007669"/>
    <property type="project" value="UniProtKB-KW"/>
</dbReference>
<evidence type="ECO:0000256" key="2">
    <source>
        <dbReference type="ARBA" id="ARBA00022723"/>
    </source>
</evidence>
<dbReference type="PANTHER" id="PTHR47338:SF10">
    <property type="entry name" value="TRANSCRIPTION FACTOR DOMAIN-CONTAINING PROTEIN-RELATED"/>
    <property type="match status" value="1"/>
</dbReference>
<keyword evidence="2" id="KW-0479">Metal-binding</keyword>
<evidence type="ECO:0000256" key="6">
    <source>
        <dbReference type="ARBA" id="ARBA00023242"/>
    </source>
</evidence>
<gene>
    <name evidence="8" type="ORF">BGW36DRAFT_379773</name>
</gene>
<keyword evidence="6" id="KW-0539">Nucleus</keyword>
<evidence type="ECO:0000259" key="7">
    <source>
        <dbReference type="PROSITE" id="PS50048"/>
    </source>
</evidence>
<dbReference type="GO" id="GO:0006351">
    <property type="term" value="P:DNA-templated transcription"/>
    <property type="evidence" value="ECO:0007669"/>
    <property type="project" value="InterPro"/>
</dbReference>
<dbReference type="PROSITE" id="PS00463">
    <property type="entry name" value="ZN2_CY6_FUNGAL_1"/>
    <property type="match status" value="1"/>
</dbReference>
<dbReference type="Gene3D" id="4.10.240.10">
    <property type="entry name" value="Zn(2)-C6 fungal-type DNA-binding domain"/>
    <property type="match status" value="1"/>
</dbReference>
<dbReference type="GO" id="GO:0005634">
    <property type="term" value="C:nucleus"/>
    <property type="evidence" value="ECO:0007669"/>
    <property type="project" value="UniProtKB-SubCell"/>
</dbReference>
<keyword evidence="4" id="KW-0238">DNA-binding</keyword>
<accession>A0AAD4KX96</accession>
<dbReference type="SMART" id="SM00906">
    <property type="entry name" value="Fungal_trans"/>
    <property type="match status" value="1"/>
</dbReference>
<dbReference type="RefSeq" id="XP_046072675.1">
    <property type="nucleotide sequence ID" value="XM_046216258.1"/>
</dbReference>
<dbReference type="GO" id="GO:0008270">
    <property type="term" value="F:zinc ion binding"/>
    <property type="evidence" value="ECO:0007669"/>
    <property type="project" value="InterPro"/>
</dbReference>
<feature type="domain" description="Zn(2)-C6 fungal-type" evidence="7">
    <location>
        <begin position="6"/>
        <end position="36"/>
    </location>
</feature>
<dbReference type="PANTHER" id="PTHR47338">
    <property type="entry name" value="ZN(II)2CYS6 TRANSCRIPTION FACTOR (EUROFUNG)-RELATED"/>
    <property type="match status" value="1"/>
</dbReference>